<dbReference type="PROSITE" id="PS50893">
    <property type="entry name" value="ABC_TRANSPORTER_2"/>
    <property type="match status" value="1"/>
</dbReference>
<dbReference type="InterPro" id="IPR050683">
    <property type="entry name" value="Bact_Polysacc_Export_ATP-bd"/>
</dbReference>
<reference evidence="2 3" key="1">
    <citation type="submission" date="2016-09" db="EMBL/GenBank/DDBJ databases">
        <title>Rhizobium sp. nov., a novel species isolated from the rice rhizosphere.</title>
        <authorList>
            <person name="Zhao J."/>
            <person name="Zhang X."/>
        </authorList>
    </citation>
    <scope>NUCLEOTIDE SEQUENCE [LARGE SCALE GENOMIC DNA]</scope>
    <source>
        <strain evidence="2 3">1.7048</strain>
    </source>
</reference>
<dbReference type="InterPro" id="IPR027417">
    <property type="entry name" value="P-loop_NTPase"/>
</dbReference>
<sequence length="238" mass="26197">MSIIFSHVHKTLRRKTERTTVLTDASAEFAADQLTGVLAPPGSGKSTLASLCTGKLNADRGRIKRTSLISFPVAGGGIFNGLLTARENLAFLCRVFGFDPVPIIRFIIDFAEVGKAIDKPFNMLNRDERTRIMFTAVYAIPFEIYIVDGTLVGGRASFRERCEELIAERMRNCGFLMISSSPSLLAKYCNSFWVLDNQALHPAETIWAAQDRLGPERLREGDGYAEGIEGGADNMALN</sequence>
<dbReference type="PANTHER" id="PTHR46743">
    <property type="entry name" value="TEICHOIC ACIDS EXPORT ATP-BINDING PROTEIN TAGH"/>
    <property type="match status" value="1"/>
</dbReference>
<dbReference type="PANTHER" id="PTHR46743:SF2">
    <property type="entry name" value="TEICHOIC ACIDS EXPORT ATP-BINDING PROTEIN TAGH"/>
    <property type="match status" value="1"/>
</dbReference>
<dbReference type="EMBL" id="MKIP01000053">
    <property type="protein sequence ID" value="OLP59209.1"/>
    <property type="molecule type" value="Genomic_DNA"/>
</dbReference>
<evidence type="ECO:0000313" key="2">
    <source>
        <dbReference type="EMBL" id="OLP59209.1"/>
    </source>
</evidence>
<dbReference type="Gene3D" id="3.40.50.300">
    <property type="entry name" value="P-loop containing nucleotide triphosphate hydrolases"/>
    <property type="match status" value="1"/>
</dbReference>
<name>A0A1Q9AUV3_9HYPH</name>
<gene>
    <name evidence="2" type="ORF">BJF93_04735</name>
</gene>
<keyword evidence="3" id="KW-1185">Reference proteome</keyword>
<evidence type="ECO:0000313" key="3">
    <source>
        <dbReference type="Proteomes" id="UP000186364"/>
    </source>
</evidence>
<comment type="caution">
    <text evidence="2">The sequence shown here is derived from an EMBL/GenBank/DDBJ whole genome shotgun (WGS) entry which is preliminary data.</text>
</comment>
<accession>A0A1Q9AUV3</accession>
<proteinExistence type="predicted"/>
<organism evidence="2 3">
    <name type="scientific">Xaviernesmea oryzae</name>
    <dbReference type="NCBI Taxonomy" id="464029"/>
    <lineage>
        <taxon>Bacteria</taxon>
        <taxon>Pseudomonadati</taxon>
        <taxon>Pseudomonadota</taxon>
        <taxon>Alphaproteobacteria</taxon>
        <taxon>Hyphomicrobiales</taxon>
        <taxon>Rhizobiaceae</taxon>
        <taxon>Rhizobium/Agrobacterium group</taxon>
        <taxon>Xaviernesmea</taxon>
    </lineage>
</organism>
<dbReference type="InterPro" id="IPR003439">
    <property type="entry name" value="ABC_transporter-like_ATP-bd"/>
</dbReference>
<dbReference type="GO" id="GO:0005524">
    <property type="term" value="F:ATP binding"/>
    <property type="evidence" value="ECO:0007669"/>
    <property type="project" value="InterPro"/>
</dbReference>
<dbReference type="RefSeq" id="WP_075628552.1">
    <property type="nucleotide sequence ID" value="NZ_FOAM01000004.1"/>
</dbReference>
<dbReference type="AlphaFoldDB" id="A0A1Q9AUV3"/>
<dbReference type="Proteomes" id="UP000186364">
    <property type="component" value="Unassembled WGS sequence"/>
</dbReference>
<evidence type="ECO:0000259" key="1">
    <source>
        <dbReference type="PROSITE" id="PS50893"/>
    </source>
</evidence>
<feature type="domain" description="ABC transporter" evidence="1">
    <location>
        <begin position="3"/>
        <end position="222"/>
    </location>
</feature>
<dbReference type="OrthoDB" id="9778870at2"/>
<dbReference type="SUPFAM" id="SSF52540">
    <property type="entry name" value="P-loop containing nucleoside triphosphate hydrolases"/>
    <property type="match status" value="1"/>
</dbReference>
<dbReference type="GO" id="GO:0016887">
    <property type="term" value="F:ATP hydrolysis activity"/>
    <property type="evidence" value="ECO:0007669"/>
    <property type="project" value="InterPro"/>
</dbReference>
<protein>
    <recommendedName>
        <fullName evidence="1">ABC transporter domain-containing protein</fullName>
    </recommendedName>
</protein>